<keyword evidence="3" id="KW-1185">Reference proteome</keyword>
<keyword evidence="1" id="KW-0472">Membrane</keyword>
<evidence type="ECO:0000256" key="1">
    <source>
        <dbReference type="SAM" id="Phobius"/>
    </source>
</evidence>
<dbReference type="Proteomes" id="UP001221142">
    <property type="component" value="Unassembled WGS sequence"/>
</dbReference>
<evidence type="ECO:0000313" key="2">
    <source>
        <dbReference type="EMBL" id="KAJ7620220.1"/>
    </source>
</evidence>
<feature type="transmembrane region" description="Helical" evidence="1">
    <location>
        <begin position="70"/>
        <end position="91"/>
    </location>
</feature>
<reference evidence="2" key="1">
    <citation type="submission" date="2023-03" db="EMBL/GenBank/DDBJ databases">
        <title>Massive genome expansion in bonnet fungi (Mycena s.s.) driven by repeated elements and novel gene families across ecological guilds.</title>
        <authorList>
            <consortium name="Lawrence Berkeley National Laboratory"/>
            <person name="Harder C.B."/>
            <person name="Miyauchi S."/>
            <person name="Viragh M."/>
            <person name="Kuo A."/>
            <person name="Thoen E."/>
            <person name="Andreopoulos B."/>
            <person name="Lu D."/>
            <person name="Skrede I."/>
            <person name="Drula E."/>
            <person name="Henrissat B."/>
            <person name="Morin E."/>
            <person name="Kohler A."/>
            <person name="Barry K."/>
            <person name="LaButti K."/>
            <person name="Morin E."/>
            <person name="Salamov A."/>
            <person name="Lipzen A."/>
            <person name="Mereny Z."/>
            <person name="Hegedus B."/>
            <person name="Baldrian P."/>
            <person name="Stursova M."/>
            <person name="Weitz H."/>
            <person name="Taylor A."/>
            <person name="Grigoriev I.V."/>
            <person name="Nagy L.G."/>
            <person name="Martin F."/>
            <person name="Kauserud H."/>
        </authorList>
    </citation>
    <scope>NUCLEOTIDE SEQUENCE</scope>
    <source>
        <strain evidence="2">9284</strain>
    </source>
</reference>
<feature type="transmembrane region" description="Helical" evidence="1">
    <location>
        <begin position="147"/>
        <end position="169"/>
    </location>
</feature>
<evidence type="ECO:0000313" key="3">
    <source>
        <dbReference type="Proteomes" id="UP001221142"/>
    </source>
</evidence>
<protein>
    <submittedName>
        <fullName evidence="2">Uncharacterized protein</fullName>
    </submittedName>
</protein>
<accession>A0AAD7BGK1</accession>
<keyword evidence="1" id="KW-1133">Transmembrane helix</keyword>
<name>A0AAD7BGK1_9AGAR</name>
<gene>
    <name evidence="2" type="ORF">FB45DRAFT_871263</name>
</gene>
<feature type="transmembrane region" description="Helical" evidence="1">
    <location>
        <begin position="181"/>
        <end position="199"/>
    </location>
</feature>
<keyword evidence="1" id="KW-0812">Transmembrane</keyword>
<feature type="transmembrane region" description="Helical" evidence="1">
    <location>
        <begin position="12"/>
        <end position="28"/>
    </location>
</feature>
<sequence length="266" mass="29526">MTSSAVDIPKTVGALLVGGLFASVWLSSESHPRRGFHLPPASPGSLTSKHCSTLDPTGMTPYASNCWSVASVWVMDTIHIGLLWGALWFYLITSYAMPAAIDQIPTASSVSAKTGKQGRLEDDSWLTENLHRSFFGYRVFMLSKRNWWLTTPVVVLLCLRLVCAVAEISDLDQDELISLTLIVPAGLDAFTTGALVYLLRQHRGENGRWATGQFFYDEADTVRSSNHILDKLLLLPDIWLLMKDNLIFAGVFCCMGKFYTNVLFAR</sequence>
<proteinExistence type="predicted"/>
<organism evidence="2 3">
    <name type="scientific">Roridomyces roridus</name>
    <dbReference type="NCBI Taxonomy" id="1738132"/>
    <lineage>
        <taxon>Eukaryota</taxon>
        <taxon>Fungi</taxon>
        <taxon>Dikarya</taxon>
        <taxon>Basidiomycota</taxon>
        <taxon>Agaricomycotina</taxon>
        <taxon>Agaricomycetes</taxon>
        <taxon>Agaricomycetidae</taxon>
        <taxon>Agaricales</taxon>
        <taxon>Marasmiineae</taxon>
        <taxon>Mycenaceae</taxon>
        <taxon>Roridomyces</taxon>
    </lineage>
</organism>
<dbReference type="EMBL" id="JARKIF010000017">
    <property type="protein sequence ID" value="KAJ7620220.1"/>
    <property type="molecule type" value="Genomic_DNA"/>
</dbReference>
<comment type="caution">
    <text evidence="2">The sequence shown here is derived from an EMBL/GenBank/DDBJ whole genome shotgun (WGS) entry which is preliminary data.</text>
</comment>
<dbReference type="AlphaFoldDB" id="A0AAD7BGK1"/>